<feature type="domain" description="Peptidase S33 tripeptidyl aminopeptidase-like C-terminal" evidence="6">
    <location>
        <begin position="524"/>
        <end position="626"/>
    </location>
</feature>
<keyword evidence="3 7" id="KW-0378">Hydrolase</keyword>
<dbReference type="Pfam" id="PF08386">
    <property type="entry name" value="Abhydrolase_4"/>
    <property type="match status" value="1"/>
</dbReference>
<evidence type="ECO:0000259" key="6">
    <source>
        <dbReference type="Pfam" id="PF08386"/>
    </source>
</evidence>
<dbReference type="EMBL" id="JAFEJU010000005">
    <property type="protein sequence ID" value="MBT1175460.1"/>
    <property type="molecule type" value="Genomic_DNA"/>
</dbReference>
<comment type="similarity">
    <text evidence="1">Belongs to the peptidase S33 family.</text>
</comment>
<feature type="region of interest" description="Disordered" evidence="4">
    <location>
        <begin position="136"/>
        <end position="155"/>
    </location>
</feature>
<sequence length="628" mass="68355">MSTPQPNPASYPSPDPQNPNPYSAPQQPQQTQQPQYAQPPYTQQPYVQSPQYSNQPAGPGSPVPPPYYGANPYANPWGGQTPAAAMPPRRKMPTWLVILITVVVAIALNVAIIAGIARGIWVLVESAGSNSHYTYSDQELEQDHPAPQPSKRPDSIDAAFDSYYTQKFKWKACYQGDACTTLKAPSDWSHASSKPIELHLAVHFATGSQSKGFLFINPGGPGGSGADFLDSFVNDTASDDLRENYDIIGFDPRGVADSTPVSCNGDSAMMNTFFLADPTTKDNLEQSRERAQEFAKICRDSTGSLIDHVDTQSVAHDLDMMRALMGEDKLDYLGFSYGTYIGSTYAAMFGKQTGRLVLDGVVDPTEDALNANINQAVGFENALKAYLEDCLKNNASSCPFTGKTVDESVTQIQGWLKKADENPWPTSTSGERINGTTMMYGTILPLYSKDNWPYLNKAFDELKHNRNADTMLLLADAYLGRDENGKYTDNSMEANMAVNCLDNPPTSDMNLEAQAAEEIDEKAPTFGRYMAYGNIGCDALKQDRSHIQKLDYSAPDAAPILVVGTTGDPATPYQSSVNLTKLIKNSVLLTYKGEGHTAYDAKNTCVANTVDDFLVNGTVPSKDVTCGK</sequence>
<name>A0ABS5UXG2_9BIFI</name>
<protein>
    <submittedName>
        <fullName evidence="7">Alpha/beta fold hydrolase</fullName>
    </submittedName>
</protein>
<evidence type="ECO:0000313" key="7">
    <source>
        <dbReference type="EMBL" id="MBT1175460.1"/>
    </source>
</evidence>
<reference evidence="7 8" key="1">
    <citation type="journal article" date="2021" name="Environ. Microbiol.">
        <title>Genetic insights into the dark matter of the mammalian gut microbiota through targeted genome reconstruction.</title>
        <authorList>
            <person name="Lugli G.A."/>
            <person name="Alessandri G."/>
            <person name="Milani C."/>
            <person name="Viappiani A."/>
            <person name="Fontana F."/>
            <person name="Tarracchini C."/>
            <person name="Mancabelli L."/>
            <person name="Argentini C."/>
            <person name="Ruiz L."/>
            <person name="Margolles A."/>
            <person name="van Sinderen D."/>
            <person name="Turroni F."/>
            <person name="Ventura M."/>
        </authorList>
    </citation>
    <scope>NUCLEOTIDE SEQUENCE [LARGE SCALE GENOMIC DNA]</scope>
    <source>
        <strain evidence="7 8">LC6</strain>
    </source>
</reference>
<dbReference type="InterPro" id="IPR029058">
    <property type="entry name" value="AB_hydrolase_fold"/>
</dbReference>
<keyword evidence="2" id="KW-0732">Signal</keyword>
<dbReference type="RefSeq" id="WP_214376677.1">
    <property type="nucleotide sequence ID" value="NZ_JAFEJU010000005.1"/>
</dbReference>
<feature type="compositionally biased region" description="Low complexity" evidence="4">
    <location>
        <begin position="21"/>
        <end position="58"/>
    </location>
</feature>
<evidence type="ECO:0000313" key="8">
    <source>
        <dbReference type="Proteomes" id="UP000711736"/>
    </source>
</evidence>
<keyword evidence="5" id="KW-0472">Membrane</keyword>
<proteinExistence type="inferred from homology"/>
<keyword evidence="5" id="KW-0812">Transmembrane</keyword>
<keyword evidence="8" id="KW-1185">Reference proteome</keyword>
<dbReference type="Gene3D" id="3.40.50.1820">
    <property type="entry name" value="alpha/beta hydrolase"/>
    <property type="match status" value="1"/>
</dbReference>
<dbReference type="SUPFAM" id="SSF81995">
    <property type="entry name" value="beta-sandwich domain of Sec23/24"/>
    <property type="match status" value="1"/>
</dbReference>
<evidence type="ECO:0000256" key="2">
    <source>
        <dbReference type="ARBA" id="ARBA00022729"/>
    </source>
</evidence>
<feature type="compositionally biased region" description="Pro residues" evidence="4">
    <location>
        <begin position="1"/>
        <end position="19"/>
    </location>
</feature>
<accession>A0ABS5UXG2</accession>
<feature type="region of interest" description="Disordered" evidence="4">
    <location>
        <begin position="1"/>
        <end position="67"/>
    </location>
</feature>
<gene>
    <name evidence="7" type="ORF">JS530_08125</name>
</gene>
<organism evidence="7 8">
    <name type="scientific">Bifidobacterium colobi</name>
    <dbReference type="NCBI Taxonomy" id="2809026"/>
    <lineage>
        <taxon>Bacteria</taxon>
        <taxon>Bacillati</taxon>
        <taxon>Actinomycetota</taxon>
        <taxon>Actinomycetes</taxon>
        <taxon>Bifidobacteriales</taxon>
        <taxon>Bifidobacteriaceae</taxon>
        <taxon>Bifidobacterium</taxon>
    </lineage>
</organism>
<dbReference type="PANTHER" id="PTHR43248:SF29">
    <property type="entry name" value="TRIPEPTIDYL AMINOPEPTIDASE"/>
    <property type="match status" value="1"/>
</dbReference>
<evidence type="ECO:0000256" key="5">
    <source>
        <dbReference type="SAM" id="Phobius"/>
    </source>
</evidence>
<dbReference type="GO" id="GO:0016787">
    <property type="term" value="F:hydrolase activity"/>
    <property type="evidence" value="ECO:0007669"/>
    <property type="project" value="UniProtKB-KW"/>
</dbReference>
<dbReference type="SUPFAM" id="SSF53474">
    <property type="entry name" value="alpha/beta-Hydrolases"/>
    <property type="match status" value="1"/>
</dbReference>
<dbReference type="InterPro" id="IPR013595">
    <property type="entry name" value="Pept_S33_TAP-like_C"/>
</dbReference>
<dbReference type="Proteomes" id="UP000711736">
    <property type="component" value="Unassembled WGS sequence"/>
</dbReference>
<evidence type="ECO:0000256" key="1">
    <source>
        <dbReference type="ARBA" id="ARBA00010088"/>
    </source>
</evidence>
<comment type="caution">
    <text evidence="7">The sequence shown here is derived from an EMBL/GenBank/DDBJ whole genome shotgun (WGS) entry which is preliminary data.</text>
</comment>
<dbReference type="InterPro" id="IPR051601">
    <property type="entry name" value="Serine_prot/Carboxylest_S33"/>
</dbReference>
<feature type="transmembrane region" description="Helical" evidence="5">
    <location>
        <begin position="95"/>
        <end position="121"/>
    </location>
</feature>
<evidence type="ECO:0000256" key="4">
    <source>
        <dbReference type="SAM" id="MobiDB-lite"/>
    </source>
</evidence>
<evidence type="ECO:0000256" key="3">
    <source>
        <dbReference type="ARBA" id="ARBA00022801"/>
    </source>
</evidence>
<dbReference type="PANTHER" id="PTHR43248">
    <property type="entry name" value="2-SUCCINYL-6-HYDROXY-2,4-CYCLOHEXADIENE-1-CARBOXYLATE SYNTHASE"/>
    <property type="match status" value="1"/>
</dbReference>
<keyword evidence="5" id="KW-1133">Transmembrane helix</keyword>